<keyword evidence="3" id="KW-1185">Reference proteome</keyword>
<feature type="compositionally biased region" description="Basic and acidic residues" evidence="1">
    <location>
        <begin position="1"/>
        <end position="29"/>
    </location>
</feature>
<comment type="caution">
    <text evidence="2">The sequence shown here is derived from an EMBL/GenBank/DDBJ whole genome shotgun (WGS) entry which is preliminary data.</text>
</comment>
<evidence type="ECO:0008006" key="4">
    <source>
        <dbReference type="Google" id="ProtNLM"/>
    </source>
</evidence>
<evidence type="ECO:0000313" key="3">
    <source>
        <dbReference type="Proteomes" id="UP001331761"/>
    </source>
</evidence>
<dbReference type="EMBL" id="WIXE01005677">
    <property type="protein sequence ID" value="KAK5981975.1"/>
    <property type="molecule type" value="Genomic_DNA"/>
</dbReference>
<accession>A0AAN8FQ60</accession>
<dbReference type="Proteomes" id="UP001331761">
    <property type="component" value="Unassembled WGS sequence"/>
</dbReference>
<organism evidence="2 3">
    <name type="scientific">Trichostrongylus colubriformis</name>
    <name type="common">Black scour worm</name>
    <dbReference type="NCBI Taxonomy" id="6319"/>
    <lineage>
        <taxon>Eukaryota</taxon>
        <taxon>Metazoa</taxon>
        <taxon>Ecdysozoa</taxon>
        <taxon>Nematoda</taxon>
        <taxon>Chromadorea</taxon>
        <taxon>Rhabditida</taxon>
        <taxon>Rhabditina</taxon>
        <taxon>Rhabditomorpha</taxon>
        <taxon>Strongyloidea</taxon>
        <taxon>Trichostrongylidae</taxon>
        <taxon>Trichostrongylus</taxon>
    </lineage>
</organism>
<dbReference type="AlphaFoldDB" id="A0AAN8FQ60"/>
<gene>
    <name evidence="2" type="ORF">GCK32_015324</name>
</gene>
<sequence length="98" mass="11473">FEDLKRALQRSKEDMELAQEELKKGEGPLRKRAARKTTEKYEADLKALENFLTVTMPAQKAEHIKEIEAMMSEIQSYHEWMASYCRPLANYKVARPNL</sequence>
<evidence type="ECO:0000313" key="2">
    <source>
        <dbReference type="EMBL" id="KAK5981975.1"/>
    </source>
</evidence>
<protein>
    <recommendedName>
        <fullName evidence="4">BAR domain-containing protein</fullName>
    </recommendedName>
</protein>
<reference evidence="2 3" key="1">
    <citation type="submission" date="2019-10" db="EMBL/GenBank/DDBJ databases">
        <title>Assembly and Annotation for the nematode Trichostrongylus colubriformis.</title>
        <authorList>
            <person name="Martin J."/>
        </authorList>
    </citation>
    <scope>NUCLEOTIDE SEQUENCE [LARGE SCALE GENOMIC DNA]</scope>
    <source>
        <strain evidence="2">G859</strain>
        <tissue evidence="2">Whole worm</tissue>
    </source>
</reference>
<feature type="non-terminal residue" evidence="2">
    <location>
        <position position="1"/>
    </location>
</feature>
<evidence type="ECO:0000256" key="1">
    <source>
        <dbReference type="SAM" id="MobiDB-lite"/>
    </source>
</evidence>
<name>A0AAN8FQ60_TRICO</name>
<proteinExistence type="predicted"/>
<feature type="region of interest" description="Disordered" evidence="1">
    <location>
        <begin position="1"/>
        <end position="35"/>
    </location>
</feature>